<feature type="repeat" description="PPR" evidence="2">
    <location>
        <begin position="141"/>
        <end position="175"/>
    </location>
</feature>
<dbReference type="InterPro" id="IPR046960">
    <property type="entry name" value="PPR_At4g14850-like_plant"/>
</dbReference>
<dbReference type="GO" id="GO:0003723">
    <property type="term" value="F:RNA binding"/>
    <property type="evidence" value="ECO:0007669"/>
    <property type="project" value="InterPro"/>
</dbReference>
<dbReference type="PROSITE" id="PS51375">
    <property type="entry name" value="PPR"/>
    <property type="match status" value="2"/>
</dbReference>
<evidence type="ECO:0000256" key="2">
    <source>
        <dbReference type="PROSITE-ProRule" id="PRU00708"/>
    </source>
</evidence>
<reference evidence="3 4" key="1">
    <citation type="submission" date="2024-01" db="EMBL/GenBank/DDBJ databases">
        <title>The genomes of 5 underutilized Papilionoideae crops provide insights into root nodulation and disease resistance.</title>
        <authorList>
            <person name="Yuan L."/>
        </authorList>
    </citation>
    <scope>NUCLEOTIDE SEQUENCE [LARGE SCALE GENOMIC DNA]</scope>
    <source>
        <strain evidence="3">LY-2023</strain>
        <tissue evidence="3">Leaf</tissue>
    </source>
</reference>
<evidence type="ECO:0008006" key="5">
    <source>
        <dbReference type="Google" id="ProtNLM"/>
    </source>
</evidence>
<dbReference type="GO" id="GO:0009451">
    <property type="term" value="P:RNA modification"/>
    <property type="evidence" value="ECO:0007669"/>
    <property type="project" value="InterPro"/>
</dbReference>
<dbReference type="InterPro" id="IPR011990">
    <property type="entry name" value="TPR-like_helical_dom_sf"/>
</dbReference>
<dbReference type="AlphaFoldDB" id="A0AAN9PS03"/>
<feature type="repeat" description="PPR" evidence="2">
    <location>
        <begin position="40"/>
        <end position="74"/>
    </location>
</feature>
<organism evidence="3 4">
    <name type="scientific">Clitoria ternatea</name>
    <name type="common">Butterfly pea</name>
    <dbReference type="NCBI Taxonomy" id="43366"/>
    <lineage>
        <taxon>Eukaryota</taxon>
        <taxon>Viridiplantae</taxon>
        <taxon>Streptophyta</taxon>
        <taxon>Embryophyta</taxon>
        <taxon>Tracheophyta</taxon>
        <taxon>Spermatophyta</taxon>
        <taxon>Magnoliopsida</taxon>
        <taxon>eudicotyledons</taxon>
        <taxon>Gunneridae</taxon>
        <taxon>Pentapetalae</taxon>
        <taxon>rosids</taxon>
        <taxon>fabids</taxon>
        <taxon>Fabales</taxon>
        <taxon>Fabaceae</taxon>
        <taxon>Papilionoideae</taxon>
        <taxon>50 kb inversion clade</taxon>
        <taxon>NPAAA clade</taxon>
        <taxon>indigoferoid/millettioid clade</taxon>
        <taxon>Phaseoleae</taxon>
        <taxon>Clitoria</taxon>
    </lineage>
</organism>
<proteinExistence type="predicted"/>
<accession>A0AAN9PS03</accession>
<dbReference type="Proteomes" id="UP001359559">
    <property type="component" value="Unassembled WGS sequence"/>
</dbReference>
<protein>
    <recommendedName>
        <fullName evidence="5">Pentatricopeptide repeat-containing protein</fullName>
    </recommendedName>
</protein>
<comment type="caution">
    <text evidence="3">The sequence shown here is derived from an EMBL/GenBank/DDBJ whole genome shotgun (WGS) entry which is preliminary data.</text>
</comment>
<gene>
    <name evidence="3" type="ORF">RJT34_06961</name>
</gene>
<evidence type="ECO:0000313" key="4">
    <source>
        <dbReference type="Proteomes" id="UP001359559"/>
    </source>
</evidence>
<keyword evidence="4" id="KW-1185">Reference proteome</keyword>
<dbReference type="NCBIfam" id="TIGR00756">
    <property type="entry name" value="PPR"/>
    <property type="match status" value="2"/>
</dbReference>
<evidence type="ECO:0000313" key="3">
    <source>
        <dbReference type="EMBL" id="KAK7309875.1"/>
    </source>
</evidence>
<name>A0AAN9PS03_CLITE</name>
<dbReference type="EMBL" id="JAYKXN010000002">
    <property type="protein sequence ID" value="KAK7309875.1"/>
    <property type="molecule type" value="Genomic_DNA"/>
</dbReference>
<sequence length="265" mass="29811">MIKTNATKDCFLMNQFISACSSLSCIYLATSAFSHVENPTVMVYNALIRGCVHCGHPDQALVYYVNMLRNNVMPTSYSFLSLVKACTLLMDSVFGKAAHAPIWKHTFASNVFVQTALVEFYSTLGDEGNSRKVFDDMPERDVFSWTTIILAHVRNGDMVSAQKLFDDMPEKNIASWEYNDSWYVFHEIIDKGMIPDEVTMTTVLSACAHLGALEIGKEIQLYLIQNTFDLDVYIGSSLVDMYAKCGSIDESLLVSYKLQNKNLFC</sequence>
<keyword evidence="1" id="KW-0677">Repeat</keyword>
<dbReference type="PROSITE" id="PS51257">
    <property type="entry name" value="PROKAR_LIPOPROTEIN"/>
    <property type="match status" value="1"/>
</dbReference>
<dbReference type="InterPro" id="IPR002885">
    <property type="entry name" value="PPR_rpt"/>
</dbReference>
<evidence type="ECO:0000256" key="1">
    <source>
        <dbReference type="ARBA" id="ARBA00022737"/>
    </source>
</evidence>
<dbReference type="Gene3D" id="1.25.40.10">
    <property type="entry name" value="Tetratricopeptide repeat domain"/>
    <property type="match status" value="3"/>
</dbReference>
<dbReference type="FunFam" id="1.25.40.10:FF:000934">
    <property type="entry name" value="Pentatricopeptide repeat-containing protein"/>
    <property type="match status" value="1"/>
</dbReference>
<dbReference type="PANTHER" id="PTHR47926">
    <property type="entry name" value="PENTATRICOPEPTIDE REPEAT-CONTAINING PROTEIN"/>
    <property type="match status" value="1"/>
</dbReference>
<dbReference type="Pfam" id="PF13041">
    <property type="entry name" value="PPR_2"/>
    <property type="match status" value="2"/>
</dbReference>
<dbReference type="PANTHER" id="PTHR47926:SF376">
    <property type="entry name" value="TETRATRICOPEPTIDE-LIKE HELICAL DOMAIN SUPERFAMILY"/>
    <property type="match status" value="1"/>
</dbReference>